<dbReference type="InterPro" id="IPR011762">
    <property type="entry name" value="COA_CT_N"/>
</dbReference>
<dbReference type="PANTHER" id="PTHR22855">
    <property type="entry name" value="ACETYL, PROPIONYL, PYRUVATE, AND GLUTACONYL CARBOXYLASE-RELATED"/>
    <property type="match status" value="1"/>
</dbReference>
<protein>
    <recommendedName>
        <fullName evidence="8">Probable methylcrotonoyl-CoA carboxylase beta chain, mitochondrial</fullName>
        <ecNumber evidence="3">6.4.1.4</ecNumber>
    </recommendedName>
    <alternativeName>
        <fullName evidence="6">3-methylcrotonyl-CoA carboxylase 2</fullName>
    </alternativeName>
    <alternativeName>
        <fullName evidence="4">3-methylcrotonyl-CoA carboxylase non-biotin-containing subunit</fullName>
    </alternativeName>
    <alternativeName>
        <fullName evidence="5">3-methylcrotonyl-CoA:carbon dioxide ligase subunit beta</fullName>
    </alternativeName>
</protein>
<evidence type="ECO:0000256" key="7">
    <source>
        <dbReference type="ARBA" id="ARBA00052347"/>
    </source>
</evidence>
<dbReference type="InterPro" id="IPR034733">
    <property type="entry name" value="AcCoA_carboxyl_beta"/>
</dbReference>
<dbReference type="GO" id="GO:0005739">
    <property type="term" value="C:mitochondrion"/>
    <property type="evidence" value="ECO:0007669"/>
    <property type="project" value="TreeGrafter"/>
</dbReference>
<evidence type="ECO:0000259" key="9">
    <source>
        <dbReference type="PROSITE" id="PS50980"/>
    </source>
</evidence>
<gene>
    <name evidence="11" type="ORF">ILUMI_05623</name>
</gene>
<dbReference type="OrthoDB" id="439921at2759"/>
<dbReference type="InterPro" id="IPR045190">
    <property type="entry name" value="MCCB/AccD1-like"/>
</dbReference>
<dbReference type="AlphaFoldDB" id="A0A8K0GG68"/>
<dbReference type="InterPro" id="IPR029045">
    <property type="entry name" value="ClpP/crotonase-like_dom_sf"/>
</dbReference>
<dbReference type="EMBL" id="VTPC01002113">
    <property type="protein sequence ID" value="KAF2900552.1"/>
    <property type="molecule type" value="Genomic_DNA"/>
</dbReference>
<evidence type="ECO:0000256" key="6">
    <source>
        <dbReference type="ARBA" id="ARBA00031404"/>
    </source>
</evidence>
<dbReference type="PROSITE" id="PS50989">
    <property type="entry name" value="COA_CT_CTER"/>
    <property type="match status" value="1"/>
</dbReference>
<dbReference type="Proteomes" id="UP000801492">
    <property type="component" value="Unassembled WGS sequence"/>
</dbReference>
<organism evidence="11 12">
    <name type="scientific">Ignelater luminosus</name>
    <name type="common">Cucubano</name>
    <name type="synonym">Pyrophorus luminosus</name>
    <dbReference type="NCBI Taxonomy" id="2038154"/>
    <lineage>
        <taxon>Eukaryota</taxon>
        <taxon>Metazoa</taxon>
        <taxon>Ecdysozoa</taxon>
        <taxon>Arthropoda</taxon>
        <taxon>Hexapoda</taxon>
        <taxon>Insecta</taxon>
        <taxon>Pterygota</taxon>
        <taxon>Neoptera</taxon>
        <taxon>Endopterygota</taxon>
        <taxon>Coleoptera</taxon>
        <taxon>Polyphaga</taxon>
        <taxon>Elateriformia</taxon>
        <taxon>Elateroidea</taxon>
        <taxon>Elateridae</taxon>
        <taxon>Agrypninae</taxon>
        <taxon>Pyrophorini</taxon>
        <taxon>Ignelater</taxon>
    </lineage>
</organism>
<keyword evidence="12" id="KW-1185">Reference proteome</keyword>
<dbReference type="GO" id="GO:1905202">
    <property type="term" value="C:methylcrotonoyl-CoA carboxylase complex"/>
    <property type="evidence" value="ECO:0007669"/>
    <property type="project" value="TreeGrafter"/>
</dbReference>
<proteinExistence type="inferred from homology"/>
<dbReference type="SUPFAM" id="SSF52096">
    <property type="entry name" value="ClpP/crotonase"/>
    <property type="match status" value="2"/>
</dbReference>
<feature type="domain" description="CoA carboxyltransferase C-terminal" evidence="10">
    <location>
        <begin position="304"/>
        <end position="547"/>
    </location>
</feature>
<feature type="domain" description="CoA carboxyltransferase N-terminal" evidence="9">
    <location>
        <begin position="45"/>
        <end position="302"/>
    </location>
</feature>
<evidence type="ECO:0000259" key="10">
    <source>
        <dbReference type="PROSITE" id="PS50989"/>
    </source>
</evidence>
<evidence type="ECO:0000256" key="3">
    <source>
        <dbReference type="ARBA" id="ARBA00026116"/>
    </source>
</evidence>
<evidence type="ECO:0000313" key="12">
    <source>
        <dbReference type="Proteomes" id="UP000801492"/>
    </source>
</evidence>
<dbReference type="Pfam" id="PF01039">
    <property type="entry name" value="Carboxyl_trans"/>
    <property type="match status" value="1"/>
</dbReference>
<dbReference type="InterPro" id="IPR011763">
    <property type="entry name" value="COA_CT_C"/>
</dbReference>
<comment type="pathway">
    <text evidence="2">Amino-acid degradation; L-leucine degradation; (S)-3-hydroxy-3-methylglutaryl-CoA from 3-isovaleryl-CoA: step 2/3.</text>
</comment>
<evidence type="ECO:0000256" key="2">
    <source>
        <dbReference type="ARBA" id="ARBA00025711"/>
    </source>
</evidence>
<comment type="catalytic activity">
    <reaction evidence="7">
        <text>3-methylbut-2-enoyl-CoA + hydrogencarbonate + ATP = 3-methyl-(2E)-glutaconyl-CoA + ADP + phosphate + H(+)</text>
        <dbReference type="Rhea" id="RHEA:13589"/>
        <dbReference type="ChEBI" id="CHEBI:15378"/>
        <dbReference type="ChEBI" id="CHEBI:17544"/>
        <dbReference type="ChEBI" id="CHEBI:30616"/>
        <dbReference type="ChEBI" id="CHEBI:43474"/>
        <dbReference type="ChEBI" id="CHEBI:57344"/>
        <dbReference type="ChEBI" id="CHEBI:57346"/>
        <dbReference type="ChEBI" id="CHEBI:456216"/>
        <dbReference type="EC" id="6.4.1.4"/>
    </reaction>
</comment>
<dbReference type="FunFam" id="3.90.226.10:FF:000004">
    <property type="entry name" value="Methylcrotonoyl-CoA carboxylase beta chain"/>
    <property type="match status" value="1"/>
</dbReference>
<accession>A0A8K0GG68</accession>
<evidence type="ECO:0000256" key="8">
    <source>
        <dbReference type="ARBA" id="ARBA00069234"/>
    </source>
</evidence>
<evidence type="ECO:0000256" key="1">
    <source>
        <dbReference type="ARBA" id="ARBA00006102"/>
    </source>
</evidence>
<evidence type="ECO:0000256" key="5">
    <source>
        <dbReference type="ARBA" id="ARBA00031237"/>
    </source>
</evidence>
<comment type="similarity">
    <text evidence="1">Belongs to the AccD/PCCB family.</text>
</comment>
<reference evidence="11" key="1">
    <citation type="submission" date="2019-08" db="EMBL/GenBank/DDBJ databases">
        <title>The genome of the North American firefly Photinus pyralis.</title>
        <authorList>
            <consortium name="Photinus pyralis genome working group"/>
            <person name="Fallon T.R."/>
            <person name="Sander Lower S.E."/>
            <person name="Weng J.-K."/>
        </authorList>
    </citation>
    <scope>NUCLEOTIDE SEQUENCE</scope>
    <source>
        <strain evidence="11">TRF0915ILg1</strain>
        <tissue evidence="11">Whole body</tissue>
    </source>
</reference>
<dbReference type="UniPathway" id="UPA00363">
    <property type="reaction ID" value="UER00861"/>
</dbReference>
<dbReference type="EC" id="6.4.1.4" evidence="3"/>
<evidence type="ECO:0000256" key="4">
    <source>
        <dbReference type="ARBA" id="ARBA00031109"/>
    </source>
</evidence>
<name>A0A8K0GG68_IGNLU</name>
<dbReference type="PANTHER" id="PTHR22855:SF13">
    <property type="entry name" value="METHYLCROTONOYL-COA CARBOXYLASE BETA CHAIN, MITOCHONDRIAL"/>
    <property type="match status" value="1"/>
</dbReference>
<sequence length="555" mass="60728">MLSRTRLIFRNQQKNLKLLHTESANLIQTQCDQQSDKYKENHDRMSNLIDTLQKRTKEILTGGGNKAIKRHTSKGKLLVRDRINLLLDQNSAFLELSIFAGYDMYGKDVVNAGGIITGIGKIHGKECMIVANDATVKGGTYYPVTVKKHLRAQEIAQENQLPCVYLVDSGGANLPNQSDVFPDKNHFGRIFYNQANMSSLGIAQVAVVLGSCTAGGAYVPAMADESIIVKQQGTIFLAGPPLVKAATGEEVTAEDLGGADLHCATSGVTDHYAVDDQHALYLARQIIKNLNTNPSITFNEPFEPPKYDIEELYGIIDPDLRKSFDVREVIARVFDGSEFDEFKKKYGETLVCGFARLYGKTVGVIGNNGVLFAESAVKGAHFVQLCTQRNIPLIFLQNITGFMVGRQAEAGGIAKHGAKLVTAVACAQVPKITLIIGGSYGAGNYGMCGRAYSPRFLYMWPNARISVMGGAQAAGVLSQVAMNAKGQQWDQKKIDDFERPIIEQFEKEASPYFSSARLWDDGIIDPKDTRKVLGLSLAAAMNSEVKSTTFGIFRM</sequence>
<dbReference type="FunFam" id="3.90.226.10:FF:000007">
    <property type="entry name" value="Methylcrotonoyl-CoA carboxylase subunit beta"/>
    <property type="match status" value="1"/>
</dbReference>
<dbReference type="GO" id="GO:0006552">
    <property type="term" value="P:L-leucine catabolic process"/>
    <property type="evidence" value="ECO:0007669"/>
    <property type="project" value="UniProtKB-UniPathway"/>
</dbReference>
<dbReference type="Gene3D" id="3.90.226.10">
    <property type="entry name" value="2-enoyl-CoA Hydratase, Chain A, domain 1"/>
    <property type="match status" value="2"/>
</dbReference>
<dbReference type="GO" id="GO:0004485">
    <property type="term" value="F:methylcrotonoyl-CoA carboxylase activity"/>
    <property type="evidence" value="ECO:0007669"/>
    <property type="project" value="UniProtKB-EC"/>
</dbReference>
<dbReference type="PROSITE" id="PS50980">
    <property type="entry name" value="COA_CT_NTER"/>
    <property type="match status" value="1"/>
</dbReference>
<comment type="caution">
    <text evidence="11">The sequence shown here is derived from an EMBL/GenBank/DDBJ whole genome shotgun (WGS) entry which is preliminary data.</text>
</comment>
<evidence type="ECO:0000313" key="11">
    <source>
        <dbReference type="EMBL" id="KAF2900552.1"/>
    </source>
</evidence>